<dbReference type="STRING" id="1034943.BN59_01453"/>
<evidence type="ECO:0000256" key="2">
    <source>
        <dbReference type="ARBA" id="ARBA00023114"/>
    </source>
</evidence>
<dbReference type="Pfam" id="PF01389">
    <property type="entry name" value="OmpA_membrane"/>
    <property type="match status" value="1"/>
</dbReference>
<keyword evidence="2" id="KW-0626">Porin</keyword>
<keyword evidence="2" id="KW-0813">Transport</keyword>
<dbReference type="eggNOG" id="ENOG5033Z99">
    <property type="taxonomic scope" value="Bacteria"/>
</dbReference>
<dbReference type="GO" id="GO:0009279">
    <property type="term" value="C:cell outer membrane"/>
    <property type="evidence" value="ECO:0007669"/>
    <property type="project" value="InterPro"/>
</dbReference>
<comment type="similarity">
    <text evidence="1">Belongs to the outer membrane OOP (TC 1.B.6) superfamily. OmpA family.</text>
</comment>
<evidence type="ECO:0000256" key="1">
    <source>
        <dbReference type="ARBA" id="ARBA00005710"/>
    </source>
</evidence>
<dbReference type="OrthoDB" id="5645840at2"/>
<keyword evidence="4" id="KW-0472">Membrane</keyword>
<dbReference type="SUPFAM" id="SSF56925">
    <property type="entry name" value="OMPA-like"/>
    <property type="match status" value="1"/>
</dbReference>
<dbReference type="GO" id="GO:0046930">
    <property type="term" value="C:pore complex"/>
    <property type="evidence" value="ECO:0007669"/>
    <property type="project" value="UniProtKB-KW"/>
</dbReference>
<protein>
    <submittedName>
        <fullName evidence="4">OmpA-like transmembrane domain protein</fullName>
    </submittedName>
</protein>
<evidence type="ECO:0000259" key="3">
    <source>
        <dbReference type="Pfam" id="PF01389"/>
    </source>
</evidence>
<feature type="domain" description="Outer membrane protein OmpA-like transmembrane" evidence="3">
    <location>
        <begin position="75"/>
        <end position="220"/>
    </location>
</feature>
<accession>A0A078KVZ6</accession>
<dbReference type="EMBL" id="CCSB01000001">
    <property type="protein sequence ID" value="CDZ77171.1"/>
    <property type="molecule type" value="Genomic_DNA"/>
</dbReference>
<evidence type="ECO:0000313" key="4">
    <source>
        <dbReference type="EMBL" id="CDZ77171.1"/>
    </source>
</evidence>
<organism evidence="4 5">
    <name type="scientific">Legionella massiliensis</name>
    <dbReference type="NCBI Taxonomy" id="1034943"/>
    <lineage>
        <taxon>Bacteria</taxon>
        <taxon>Pseudomonadati</taxon>
        <taxon>Pseudomonadota</taxon>
        <taxon>Gammaproteobacteria</taxon>
        <taxon>Legionellales</taxon>
        <taxon>Legionellaceae</taxon>
        <taxon>Legionella</taxon>
    </lineage>
</organism>
<keyword evidence="4" id="KW-0812">Transmembrane</keyword>
<keyword evidence="5" id="KW-1185">Reference proteome</keyword>
<gene>
    <name evidence="4" type="ORF">BN59_01453</name>
</gene>
<dbReference type="AlphaFoldDB" id="A0A078KVZ6"/>
<keyword evidence="2" id="KW-0406">Ion transport</keyword>
<dbReference type="Proteomes" id="UP000044071">
    <property type="component" value="Unassembled WGS sequence"/>
</dbReference>
<dbReference type="GO" id="GO:0015288">
    <property type="term" value="F:porin activity"/>
    <property type="evidence" value="ECO:0007669"/>
    <property type="project" value="UniProtKB-KW"/>
</dbReference>
<proteinExistence type="inferred from homology"/>
<sequence length="220" mass="24273">MKFGKLEIYSLILLELCSFFCYGDGITSSPFSRGAYFGFLGGYGSTTWKGLVPAKENQNVALSLSTPLRAKEGGGVWGVLAGYEFIPALALEASYMRFSKAKVFFDQDSLFSFDHDDNVKLVTKTETLNLMGKILLPILQTPFRVFLSAGVAGIHRDDLLVKDWRVSPTFGGGLNYRLGQHAMVEIGGNYTAGYGESQLSPSDTYFPFLYSVSARLSYHF</sequence>
<dbReference type="InterPro" id="IPR011250">
    <property type="entry name" value="OMP/PagP_B-barrel"/>
</dbReference>
<reference evidence="4 5" key="1">
    <citation type="submission" date="2014-06" db="EMBL/GenBank/DDBJ databases">
        <authorList>
            <person name="Urmite Genomes Urmite Genomes"/>
        </authorList>
    </citation>
    <scope>NUCLEOTIDE SEQUENCE [LARGE SCALE GENOMIC DNA]</scope>
</reference>
<dbReference type="RefSeq" id="WP_052403177.1">
    <property type="nucleotide sequence ID" value="NZ_CCVW01000001.1"/>
</dbReference>
<dbReference type="InterPro" id="IPR000498">
    <property type="entry name" value="OmpA-like_TM_dom"/>
</dbReference>
<evidence type="ECO:0000313" key="5">
    <source>
        <dbReference type="Proteomes" id="UP000044071"/>
    </source>
</evidence>
<name>A0A078KVZ6_9GAMM</name>
<dbReference type="Gene3D" id="2.40.160.20">
    <property type="match status" value="1"/>
</dbReference>